<evidence type="ECO:0000259" key="7">
    <source>
        <dbReference type="PROSITE" id="PS51667"/>
    </source>
</evidence>
<evidence type="ECO:0000256" key="2">
    <source>
        <dbReference type="ARBA" id="ARBA00008122"/>
    </source>
</evidence>
<feature type="region of interest" description="Disordered" evidence="5">
    <location>
        <begin position="239"/>
        <end position="280"/>
    </location>
</feature>
<evidence type="ECO:0000313" key="8">
    <source>
        <dbReference type="EMBL" id="KAH9297515.1"/>
    </source>
</evidence>
<dbReference type="InterPro" id="IPR031137">
    <property type="entry name" value="GRF"/>
</dbReference>
<organism evidence="8 9">
    <name type="scientific">Taxus chinensis</name>
    <name type="common">Chinese yew</name>
    <name type="synonym">Taxus wallichiana var. chinensis</name>
    <dbReference type="NCBI Taxonomy" id="29808"/>
    <lineage>
        <taxon>Eukaryota</taxon>
        <taxon>Viridiplantae</taxon>
        <taxon>Streptophyta</taxon>
        <taxon>Embryophyta</taxon>
        <taxon>Tracheophyta</taxon>
        <taxon>Spermatophyta</taxon>
        <taxon>Pinopsida</taxon>
        <taxon>Pinidae</taxon>
        <taxon>Conifers II</taxon>
        <taxon>Cupressales</taxon>
        <taxon>Taxaceae</taxon>
        <taxon>Taxus</taxon>
    </lineage>
</organism>
<dbReference type="InterPro" id="IPR014977">
    <property type="entry name" value="WRC_dom"/>
</dbReference>
<dbReference type="GO" id="GO:0006355">
    <property type="term" value="P:regulation of DNA-templated transcription"/>
    <property type="evidence" value="ECO:0007669"/>
    <property type="project" value="InterPro"/>
</dbReference>
<dbReference type="InterPro" id="IPR014978">
    <property type="entry name" value="Gln-Leu-Gln_QLQ"/>
</dbReference>
<protein>
    <recommendedName>
        <fullName evidence="4">Growth-regulating factor</fullName>
    </recommendedName>
</protein>
<feature type="compositionally biased region" description="Low complexity" evidence="5">
    <location>
        <begin position="567"/>
        <end position="581"/>
    </location>
</feature>
<feature type="region of interest" description="Disordered" evidence="5">
    <location>
        <begin position="32"/>
        <end position="51"/>
    </location>
</feature>
<evidence type="ECO:0000256" key="5">
    <source>
        <dbReference type="SAM" id="MobiDB-lite"/>
    </source>
</evidence>
<name>A0AA38CCK0_TAXCH</name>
<dbReference type="PROSITE" id="PS51666">
    <property type="entry name" value="QLQ"/>
    <property type="match status" value="1"/>
</dbReference>
<keyword evidence="4" id="KW-0010">Activator</keyword>
<evidence type="ECO:0000256" key="3">
    <source>
        <dbReference type="ARBA" id="ARBA00023242"/>
    </source>
</evidence>
<evidence type="ECO:0000256" key="4">
    <source>
        <dbReference type="RuleBase" id="RU367127"/>
    </source>
</evidence>
<comment type="domain">
    <text evidence="4">The QLQ domain and WRC domain may be involved in protein-protein interaction and DNA-binding, respectively.</text>
</comment>
<comment type="similarity">
    <text evidence="2 4">Belongs to the GRF family.</text>
</comment>
<keyword evidence="4" id="KW-0804">Transcription</keyword>
<feature type="domain" description="WRC" evidence="7">
    <location>
        <begin position="212"/>
        <end position="256"/>
    </location>
</feature>
<dbReference type="GO" id="GO:0005634">
    <property type="term" value="C:nucleus"/>
    <property type="evidence" value="ECO:0007669"/>
    <property type="project" value="UniProtKB-SubCell"/>
</dbReference>
<dbReference type="PANTHER" id="PTHR31602">
    <property type="entry name" value="GROWTH-REGULATING FACTOR 5"/>
    <property type="match status" value="1"/>
</dbReference>
<proteinExistence type="inferred from homology"/>
<keyword evidence="3 4" id="KW-0539">Nucleus</keyword>
<keyword evidence="9" id="KW-1185">Reference proteome</keyword>
<feature type="compositionally biased region" description="Polar residues" evidence="5">
    <location>
        <begin position="593"/>
        <end position="607"/>
    </location>
</feature>
<dbReference type="EMBL" id="JAHRHJ020000010">
    <property type="protein sequence ID" value="KAH9297515.1"/>
    <property type="molecule type" value="Genomic_DNA"/>
</dbReference>
<dbReference type="PANTHER" id="PTHR31602:SF8">
    <property type="entry name" value="GROWTH-REGULATING FACTOR 5"/>
    <property type="match status" value="1"/>
</dbReference>
<dbReference type="Proteomes" id="UP000824469">
    <property type="component" value="Unassembled WGS sequence"/>
</dbReference>
<dbReference type="GO" id="GO:0005524">
    <property type="term" value="F:ATP binding"/>
    <property type="evidence" value="ECO:0007669"/>
    <property type="project" value="UniProtKB-UniRule"/>
</dbReference>
<feature type="compositionally biased region" description="Low complexity" evidence="5">
    <location>
        <begin position="266"/>
        <end position="280"/>
    </location>
</feature>
<dbReference type="Pfam" id="PF08880">
    <property type="entry name" value="QLQ"/>
    <property type="match status" value="1"/>
</dbReference>
<comment type="function">
    <text evidence="4">Transcription activator.</text>
</comment>
<feature type="region of interest" description="Disordered" evidence="5">
    <location>
        <begin position="563"/>
        <end position="607"/>
    </location>
</feature>
<dbReference type="AlphaFoldDB" id="A0AA38CCK0"/>
<evidence type="ECO:0000259" key="6">
    <source>
        <dbReference type="PROSITE" id="PS51666"/>
    </source>
</evidence>
<comment type="caution">
    <text evidence="8">The sequence shown here is derived from an EMBL/GenBank/DDBJ whole genome shotgun (WGS) entry which is preliminary data.</text>
</comment>
<comment type="subcellular location">
    <subcellularLocation>
        <location evidence="1 4">Nucleus</location>
    </subcellularLocation>
</comment>
<dbReference type="OMA" id="WPEERKS"/>
<keyword evidence="4" id="KW-0805">Transcription regulation</keyword>
<dbReference type="GO" id="GO:0032502">
    <property type="term" value="P:developmental process"/>
    <property type="evidence" value="ECO:0007669"/>
    <property type="project" value="InterPro"/>
</dbReference>
<evidence type="ECO:0000256" key="1">
    <source>
        <dbReference type="ARBA" id="ARBA00004123"/>
    </source>
</evidence>
<sequence>MDFSGVCLDGVLGMSVASNNNQLKHCRATGPEMDLEQTTSRDQDWRSSGKMARTESYLMRSASMLSDASHNAATSDLLEAAEQQAGRLMRSDSVISGYNKGLSGGLPFGGYQYTTSNKPSGVMPLSNGGMHGMFPGSRMNPFTASQWQELEHQALIFKYMMAGVQVPPDLLIPIRKNHSLNIFSSLSSPGVGCLRPNLGWSSFHLGFANNADPEPGRCRRTDGKKWRCSRDAVPDQKYCERHMNRGRHRSRKPVEGQTNNQTSTHVASTGGATSVSSAPTTTSLAAARSALISTNTNTAITNNSNASSLTNLRHSQQQQQHLSGAKHSVFAASIDASATPFQIPLNVDRYLNGMKGDITGQLFESQSQSMNSSLFNDNAWRSRMVPQAGKTMSFETRTLVDEAPDFGLGQMNLLPMTAQRNESQQQRPAGIRHFFDDWPTATTRDRSTALSWSEIEQMRSAAASTTTSASSVTQLSISIPSDFSSPASPNNKLTLSPLKLSTTRSGDPLGADMGLGVGMGLGIESDHHHRQRHQQNHHHHHQQQHTNWIPITWESPVGGPLAEVLNSTTATPSTKNSSSSSALNLMTGEGWDCSSTSPGRGDTSPTGVLQKTFGSLSDSSTGSSPRAIKAENASLCENLRTAAFVTAAAQISTT</sequence>
<feature type="region of interest" description="Disordered" evidence="5">
    <location>
        <begin position="481"/>
        <end position="510"/>
    </location>
</feature>
<feature type="compositionally biased region" description="Polar residues" evidence="5">
    <location>
        <begin position="256"/>
        <end position="265"/>
    </location>
</feature>
<evidence type="ECO:0000313" key="9">
    <source>
        <dbReference type="Proteomes" id="UP000824469"/>
    </source>
</evidence>
<gene>
    <name evidence="8" type="ORF">KI387_029197</name>
</gene>
<feature type="compositionally biased region" description="Low complexity" evidence="5">
    <location>
        <begin position="489"/>
        <end position="502"/>
    </location>
</feature>
<dbReference type="Pfam" id="PF08879">
    <property type="entry name" value="WRC"/>
    <property type="match status" value="1"/>
</dbReference>
<reference evidence="8 9" key="1">
    <citation type="journal article" date="2021" name="Nat. Plants">
        <title>The Taxus genome provides insights into paclitaxel biosynthesis.</title>
        <authorList>
            <person name="Xiong X."/>
            <person name="Gou J."/>
            <person name="Liao Q."/>
            <person name="Li Y."/>
            <person name="Zhou Q."/>
            <person name="Bi G."/>
            <person name="Li C."/>
            <person name="Du R."/>
            <person name="Wang X."/>
            <person name="Sun T."/>
            <person name="Guo L."/>
            <person name="Liang H."/>
            <person name="Lu P."/>
            <person name="Wu Y."/>
            <person name="Zhang Z."/>
            <person name="Ro D.K."/>
            <person name="Shang Y."/>
            <person name="Huang S."/>
            <person name="Yan J."/>
        </authorList>
    </citation>
    <scope>NUCLEOTIDE SEQUENCE [LARGE SCALE GENOMIC DNA]</scope>
    <source>
        <strain evidence="8">Ta-2019</strain>
    </source>
</reference>
<feature type="domain" description="QLQ" evidence="6">
    <location>
        <begin position="141"/>
        <end position="176"/>
    </location>
</feature>
<dbReference type="GO" id="GO:0006351">
    <property type="term" value="P:DNA-templated transcription"/>
    <property type="evidence" value="ECO:0007669"/>
    <property type="project" value="UniProtKB-UniRule"/>
</dbReference>
<accession>A0AA38CCK0</accession>
<dbReference type="SMART" id="SM00951">
    <property type="entry name" value="QLQ"/>
    <property type="match status" value="1"/>
</dbReference>
<dbReference type="PROSITE" id="PS51667">
    <property type="entry name" value="WRC"/>
    <property type="match status" value="1"/>
</dbReference>